<keyword evidence="3" id="KW-0949">S-adenosyl-L-methionine</keyword>
<protein>
    <submittedName>
        <fullName evidence="5">Methyltransferase domain-containing protein</fullName>
    </submittedName>
</protein>
<dbReference type="PANTHER" id="PTHR43464:SF19">
    <property type="entry name" value="UBIQUINONE BIOSYNTHESIS O-METHYLTRANSFERASE, MITOCHONDRIAL"/>
    <property type="match status" value="1"/>
</dbReference>
<keyword evidence="1 5" id="KW-0489">Methyltransferase</keyword>
<keyword evidence="2 5" id="KW-0808">Transferase</keyword>
<dbReference type="InterPro" id="IPR029063">
    <property type="entry name" value="SAM-dependent_MTases_sf"/>
</dbReference>
<evidence type="ECO:0000313" key="5">
    <source>
        <dbReference type="EMBL" id="SCF24244.1"/>
    </source>
</evidence>
<dbReference type="Pfam" id="PF13649">
    <property type="entry name" value="Methyltransf_25"/>
    <property type="match status" value="1"/>
</dbReference>
<sequence>MQLNDVRRDWTKLGAEDPLWAVLVEPGKRGGRWDVEEFLATGRTDVEGTSGQLRQLGLPTRWERVLDFGCGVGRLSQALAPHADEVVAVDIAPTMLEAARRLNRSAENVRFVLNDAPDLSQFPDGHFDLVYSALVLQHLPRPAIDHYLAEFLRVLRPGGIAVVGLPTEPGRTARGIVWHLAPSRLISWAQCHLLNYPAPMKMTVVPHADMVRLMAAHGGDIVGQWRDLLYSEDWVCMRYAVRRAGHSRQEPLHD</sequence>
<proteinExistence type="predicted"/>
<dbReference type="PANTHER" id="PTHR43464">
    <property type="entry name" value="METHYLTRANSFERASE"/>
    <property type="match status" value="1"/>
</dbReference>
<dbReference type="GO" id="GO:0008168">
    <property type="term" value="F:methyltransferase activity"/>
    <property type="evidence" value="ECO:0007669"/>
    <property type="project" value="UniProtKB-KW"/>
</dbReference>
<evidence type="ECO:0000313" key="6">
    <source>
        <dbReference type="Proteomes" id="UP000198864"/>
    </source>
</evidence>
<dbReference type="AlphaFoldDB" id="A0A1C4YUA5"/>
<dbReference type="CDD" id="cd02440">
    <property type="entry name" value="AdoMet_MTases"/>
    <property type="match status" value="1"/>
</dbReference>
<gene>
    <name evidence="5" type="ORF">GA0070561_4613</name>
</gene>
<evidence type="ECO:0000256" key="2">
    <source>
        <dbReference type="ARBA" id="ARBA00022679"/>
    </source>
</evidence>
<evidence type="ECO:0000259" key="4">
    <source>
        <dbReference type="Pfam" id="PF13649"/>
    </source>
</evidence>
<accession>A0A1C4YUA5</accession>
<dbReference type="RefSeq" id="WP_091403493.1">
    <property type="nucleotide sequence ID" value="NZ_FMCR01000004.1"/>
</dbReference>
<dbReference type="Gene3D" id="3.40.50.150">
    <property type="entry name" value="Vaccinia Virus protein VP39"/>
    <property type="match status" value="1"/>
</dbReference>
<evidence type="ECO:0000256" key="3">
    <source>
        <dbReference type="ARBA" id="ARBA00022691"/>
    </source>
</evidence>
<dbReference type="InterPro" id="IPR041698">
    <property type="entry name" value="Methyltransf_25"/>
</dbReference>
<feature type="domain" description="Methyltransferase" evidence="4">
    <location>
        <begin position="65"/>
        <end position="159"/>
    </location>
</feature>
<evidence type="ECO:0000256" key="1">
    <source>
        <dbReference type="ARBA" id="ARBA00022603"/>
    </source>
</evidence>
<dbReference type="GO" id="GO:0032259">
    <property type="term" value="P:methylation"/>
    <property type="evidence" value="ECO:0007669"/>
    <property type="project" value="UniProtKB-KW"/>
</dbReference>
<reference evidence="5 6" key="1">
    <citation type="submission" date="2016-06" db="EMBL/GenBank/DDBJ databases">
        <authorList>
            <person name="Kjaerup R.B."/>
            <person name="Dalgaard T.S."/>
            <person name="Juul-Madsen H.R."/>
        </authorList>
    </citation>
    <scope>NUCLEOTIDE SEQUENCE [LARGE SCALE GENOMIC DNA]</scope>
    <source>
        <strain evidence="5 6">DSM 44871</strain>
    </source>
</reference>
<organism evidence="5 6">
    <name type="scientific">Micromonospora saelicesensis</name>
    <dbReference type="NCBI Taxonomy" id="285676"/>
    <lineage>
        <taxon>Bacteria</taxon>
        <taxon>Bacillati</taxon>
        <taxon>Actinomycetota</taxon>
        <taxon>Actinomycetes</taxon>
        <taxon>Micromonosporales</taxon>
        <taxon>Micromonosporaceae</taxon>
        <taxon>Micromonospora</taxon>
    </lineage>
</organism>
<dbReference type="SUPFAM" id="SSF53335">
    <property type="entry name" value="S-adenosyl-L-methionine-dependent methyltransferases"/>
    <property type="match status" value="1"/>
</dbReference>
<dbReference type="STRING" id="285676.GA0070561_4613"/>
<name>A0A1C4YUA5_9ACTN</name>
<dbReference type="Proteomes" id="UP000198864">
    <property type="component" value="Unassembled WGS sequence"/>
</dbReference>
<dbReference type="EMBL" id="FMCR01000004">
    <property type="protein sequence ID" value="SCF24244.1"/>
    <property type="molecule type" value="Genomic_DNA"/>
</dbReference>